<protein>
    <submittedName>
        <fullName evidence="1">Uncharacterized protein</fullName>
    </submittedName>
</protein>
<name>A0AAD5XPV6_9FUNG</name>
<gene>
    <name evidence="1" type="ORF">HDU87_007354</name>
</gene>
<evidence type="ECO:0000313" key="2">
    <source>
        <dbReference type="Proteomes" id="UP001212152"/>
    </source>
</evidence>
<evidence type="ECO:0000313" key="1">
    <source>
        <dbReference type="EMBL" id="KAJ3173851.1"/>
    </source>
</evidence>
<accession>A0AAD5XPV6</accession>
<sequence length="91" mass="10223">MSQSLSKTTGFRMWPTYAATVSSRGFLTHFPSTKVLSSLRYLRNLATFLPALFARSSMMTQPNEKTSLFRFEITAALLDERDKELIPTAAA</sequence>
<comment type="caution">
    <text evidence="1">The sequence shown here is derived from an EMBL/GenBank/DDBJ whole genome shotgun (WGS) entry which is preliminary data.</text>
</comment>
<proteinExistence type="predicted"/>
<organism evidence="1 2">
    <name type="scientific">Geranomyces variabilis</name>
    <dbReference type="NCBI Taxonomy" id="109894"/>
    <lineage>
        <taxon>Eukaryota</taxon>
        <taxon>Fungi</taxon>
        <taxon>Fungi incertae sedis</taxon>
        <taxon>Chytridiomycota</taxon>
        <taxon>Chytridiomycota incertae sedis</taxon>
        <taxon>Chytridiomycetes</taxon>
        <taxon>Spizellomycetales</taxon>
        <taxon>Powellomycetaceae</taxon>
        <taxon>Geranomyces</taxon>
    </lineage>
</organism>
<dbReference type="EMBL" id="JADGJQ010000069">
    <property type="protein sequence ID" value="KAJ3173851.1"/>
    <property type="molecule type" value="Genomic_DNA"/>
</dbReference>
<keyword evidence="2" id="KW-1185">Reference proteome</keyword>
<dbReference type="AlphaFoldDB" id="A0AAD5XPV6"/>
<dbReference type="Proteomes" id="UP001212152">
    <property type="component" value="Unassembled WGS sequence"/>
</dbReference>
<reference evidence="1" key="1">
    <citation type="submission" date="2020-05" db="EMBL/GenBank/DDBJ databases">
        <title>Phylogenomic resolution of chytrid fungi.</title>
        <authorList>
            <person name="Stajich J.E."/>
            <person name="Amses K."/>
            <person name="Simmons R."/>
            <person name="Seto K."/>
            <person name="Myers J."/>
            <person name="Bonds A."/>
            <person name="Quandt C.A."/>
            <person name="Barry K."/>
            <person name="Liu P."/>
            <person name="Grigoriev I."/>
            <person name="Longcore J.E."/>
            <person name="James T.Y."/>
        </authorList>
    </citation>
    <scope>NUCLEOTIDE SEQUENCE</scope>
    <source>
        <strain evidence="1">JEL0379</strain>
    </source>
</reference>